<gene>
    <name evidence="1" type="ORF">G4V63_16855</name>
</gene>
<accession>A0A7C9RGZ3</accession>
<dbReference type="AlphaFoldDB" id="A0A7C9RGZ3"/>
<reference evidence="1" key="1">
    <citation type="submission" date="2020-02" db="EMBL/GenBank/DDBJ databases">
        <title>Draft genome sequence of Candidatus Afipia apatlaquensis IBT-C3, a potential strain for decolorization of textile dyes.</title>
        <authorList>
            <person name="Sanchez-Reyes A."/>
            <person name="Breton-Deval L."/>
            <person name="Mangelson H."/>
            <person name="Sanchez-Flores A."/>
        </authorList>
    </citation>
    <scope>NUCLEOTIDE SEQUENCE [LARGE SCALE GENOMIC DNA]</scope>
    <source>
        <strain evidence="1">IBT-C3</strain>
    </source>
</reference>
<evidence type="ECO:0000313" key="1">
    <source>
        <dbReference type="EMBL" id="NGX96817.1"/>
    </source>
</evidence>
<organism evidence="1 2">
    <name type="scientific">Candidatus Afipia apatlaquensis</name>
    <dbReference type="NCBI Taxonomy" id="2712852"/>
    <lineage>
        <taxon>Bacteria</taxon>
        <taxon>Pseudomonadati</taxon>
        <taxon>Pseudomonadota</taxon>
        <taxon>Alphaproteobacteria</taxon>
        <taxon>Hyphomicrobiales</taxon>
        <taxon>Nitrobacteraceae</taxon>
        <taxon>Afipia</taxon>
    </lineage>
</organism>
<dbReference type="InterPro" id="IPR029465">
    <property type="entry name" value="ATPgrasp_TupA"/>
</dbReference>
<comment type="caution">
    <text evidence="1">The sequence shown here is derived from an EMBL/GenBank/DDBJ whole genome shotgun (WGS) entry which is preliminary data.</text>
</comment>
<dbReference type="Pfam" id="PF14305">
    <property type="entry name" value="ATPgrasp_TupA"/>
    <property type="match status" value="1"/>
</dbReference>
<evidence type="ECO:0000313" key="2">
    <source>
        <dbReference type="Proteomes" id="UP000480266"/>
    </source>
</evidence>
<evidence type="ECO:0008006" key="3">
    <source>
        <dbReference type="Google" id="ProtNLM"/>
    </source>
</evidence>
<keyword evidence="2" id="KW-1185">Reference proteome</keyword>
<protein>
    <recommendedName>
        <fullName evidence="3">Glycosyl transferase</fullName>
    </recommendedName>
</protein>
<name>A0A7C9RGZ3_9BRAD</name>
<dbReference type="EMBL" id="JAAMRR010000863">
    <property type="protein sequence ID" value="NGX96817.1"/>
    <property type="molecule type" value="Genomic_DNA"/>
</dbReference>
<sequence>MWGVVVCDRKFAAHRRGREMLRRIAQKARSVADAAALDFRIRMKWNRDRKTLPLTSKHRELYDISHRFLWKELGRFPNLIDCDDFNDRIQWVKLFDQRIETVMCTDKVRLRDHVRECLGAGYCPELFQVHDKFEDIDFDALPDRFVIKANHDYGSVLVVKDKQSLDMRAANDLFSSALSRPFGWDRGEWAYSFIPRKVFVEEFIGSGDLRPPPDYKFLCVDGSVKFLHYLYDRDSGLKEQVIDLEGNDPGVRFFAYVPYGSGFTMPGNWKEMISCAEKLSKGWKFVRVDLYSVNGKIYVGEMTFFPAGGAYPGDGQAFWGKMLDFDRTTFLPPIVPALQSQP</sequence>
<dbReference type="Proteomes" id="UP000480266">
    <property type="component" value="Unassembled WGS sequence"/>
</dbReference>
<proteinExistence type="predicted"/>